<sequence length="298" mass="33629">MKRTPSLLPPEQVLFDRVQVAQHRRRAATLDWPRHRFLFNEIAERLAERLLDINHFFSLALDLGGRDGAFGDKLVAMKKIDRVIRTDLTEVMLDNRTDAAVVADEEFLPFKENSFDLIGSVLGLHWTNDLPGALSQIARSLKPNGLFLGALFGIESLQELKACLIEAESEIKGGVSPRVSPFTEIRDAGSLLQRAGLALPVTDTDLITLKYENPFALMHELRGMGENNALIERQKYFTQRQIMLRAAELYIENYADEDGLIPATFQIIYLSGWAPHESQQKPIARGSGKINLRDYLEK</sequence>
<dbReference type="PANTHER" id="PTHR13090">
    <property type="entry name" value="ARGININE-HYDROXYLASE NDUFAF5, MITOCHONDRIAL"/>
    <property type="match status" value="1"/>
</dbReference>
<feature type="domain" description="Methyltransferase type 11" evidence="3">
    <location>
        <begin position="61"/>
        <end position="148"/>
    </location>
</feature>
<dbReference type="GO" id="GO:0032259">
    <property type="term" value="P:methylation"/>
    <property type="evidence" value="ECO:0007669"/>
    <property type="project" value="UniProtKB-KW"/>
</dbReference>
<proteinExistence type="predicted"/>
<keyword evidence="5" id="KW-1185">Reference proteome</keyword>
<keyword evidence="2" id="KW-0808">Transferase</keyword>
<evidence type="ECO:0000256" key="2">
    <source>
        <dbReference type="ARBA" id="ARBA00022679"/>
    </source>
</evidence>
<keyword evidence="1 4" id="KW-0489">Methyltransferase</keyword>
<accession>A0ABS3F0W8</accession>
<name>A0ABS3F0W8_9PROT</name>
<dbReference type="GO" id="GO:0008168">
    <property type="term" value="F:methyltransferase activity"/>
    <property type="evidence" value="ECO:0007669"/>
    <property type="project" value="UniProtKB-KW"/>
</dbReference>
<evidence type="ECO:0000256" key="1">
    <source>
        <dbReference type="ARBA" id="ARBA00022603"/>
    </source>
</evidence>
<dbReference type="EMBL" id="JAFLNC010000001">
    <property type="protein sequence ID" value="MBO0331988.1"/>
    <property type="molecule type" value="Genomic_DNA"/>
</dbReference>
<protein>
    <submittedName>
        <fullName evidence="4">Methyltransferase domain-containing protein</fullName>
    </submittedName>
</protein>
<dbReference type="SUPFAM" id="SSF53335">
    <property type="entry name" value="S-adenosyl-L-methionine-dependent methyltransferases"/>
    <property type="match status" value="1"/>
</dbReference>
<dbReference type="RefSeq" id="WP_207040696.1">
    <property type="nucleotide sequence ID" value="NZ_JAFLNC010000001.1"/>
</dbReference>
<dbReference type="PANTHER" id="PTHR13090:SF1">
    <property type="entry name" value="ARGININE-HYDROXYLASE NDUFAF5, MITOCHONDRIAL"/>
    <property type="match status" value="1"/>
</dbReference>
<dbReference type="Gene3D" id="3.40.50.150">
    <property type="entry name" value="Vaccinia Virus protein VP39"/>
    <property type="match status" value="1"/>
</dbReference>
<evidence type="ECO:0000313" key="4">
    <source>
        <dbReference type="EMBL" id="MBO0331988.1"/>
    </source>
</evidence>
<organism evidence="4 5">
    <name type="scientific">Sneathiella sedimenti</name>
    <dbReference type="NCBI Taxonomy" id="2816034"/>
    <lineage>
        <taxon>Bacteria</taxon>
        <taxon>Pseudomonadati</taxon>
        <taxon>Pseudomonadota</taxon>
        <taxon>Alphaproteobacteria</taxon>
        <taxon>Sneathiellales</taxon>
        <taxon>Sneathiellaceae</taxon>
        <taxon>Sneathiella</taxon>
    </lineage>
</organism>
<evidence type="ECO:0000259" key="3">
    <source>
        <dbReference type="Pfam" id="PF08241"/>
    </source>
</evidence>
<dbReference type="InterPro" id="IPR050602">
    <property type="entry name" value="Malonyl-ACP_OMT"/>
</dbReference>
<reference evidence="4 5" key="1">
    <citation type="submission" date="2021-03" db="EMBL/GenBank/DDBJ databases">
        <title>Sneathiella sp. CAU 1612 isolated from Kang Won-do.</title>
        <authorList>
            <person name="Kim W."/>
        </authorList>
    </citation>
    <scope>NUCLEOTIDE SEQUENCE [LARGE SCALE GENOMIC DNA]</scope>
    <source>
        <strain evidence="4 5">CAU 1612</strain>
    </source>
</reference>
<dbReference type="Proteomes" id="UP000664761">
    <property type="component" value="Unassembled WGS sequence"/>
</dbReference>
<dbReference type="InterPro" id="IPR013216">
    <property type="entry name" value="Methyltransf_11"/>
</dbReference>
<gene>
    <name evidence="4" type="ORF">J0X12_00080</name>
</gene>
<comment type="caution">
    <text evidence="4">The sequence shown here is derived from an EMBL/GenBank/DDBJ whole genome shotgun (WGS) entry which is preliminary data.</text>
</comment>
<dbReference type="InterPro" id="IPR029063">
    <property type="entry name" value="SAM-dependent_MTases_sf"/>
</dbReference>
<evidence type="ECO:0000313" key="5">
    <source>
        <dbReference type="Proteomes" id="UP000664761"/>
    </source>
</evidence>
<dbReference type="CDD" id="cd02440">
    <property type="entry name" value="AdoMet_MTases"/>
    <property type="match status" value="1"/>
</dbReference>
<dbReference type="Pfam" id="PF08241">
    <property type="entry name" value="Methyltransf_11"/>
    <property type="match status" value="1"/>
</dbReference>